<dbReference type="PANTHER" id="PTHR31668">
    <property type="entry name" value="GLUCOSE TRANSPORT TRANSCRIPTION REGULATOR RGT1-RELATED-RELATED"/>
    <property type="match status" value="1"/>
</dbReference>
<name>A0A179FJQ1_METCM</name>
<feature type="compositionally biased region" description="Low complexity" evidence="2">
    <location>
        <begin position="75"/>
        <end position="99"/>
    </location>
</feature>
<evidence type="ECO:0000259" key="3">
    <source>
        <dbReference type="PROSITE" id="PS50048"/>
    </source>
</evidence>
<dbReference type="PROSITE" id="PS00463">
    <property type="entry name" value="ZN2_CY6_FUNGAL_1"/>
    <property type="match status" value="1"/>
</dbReference>
<dbReference type="InterPro" id="IPR001138">
    <property type="entry name" value="Zn2Cys6_DnaBD"/>
</dbReference>
<evidence type="ECO:0000313" key="4">
    <source>
        <dbReference type="EMBL" id="OAQ65538.1"/>
    </source>
</evidence>
<keyword evidence="1" id="KW-0539">Nucleus</keyword>
<dbReference type="PROSITE" id="PS50048">
    <property type="entry name" value="ZN2_CY6_FUNGAL_2"/>
    <property type="match status" value="1"/>
</dbReference>
<dbReference type="AlphaFoldDB" id="A0A179FJQ1"/>
<dbReference type="CDD" id="cd00067">
    <property type="entry name" value="GAL4"/>
    <property type="match status" value="1"/>
</dbReference>
<dbReference type="STRING" id="1380566.A0A179FJQ1"/>
<dbReference type="GO" id="GO:0000981">
    <property type="term" value="F:DNA-binding transcription factor activity, RNA polymerase II-specific"/>
    <property type="evidence" value="ECO:0007669"/>
    <property type="project" value="InterPro"/>
</dbReference>
<dbReference type="KEGG" id="pchm:VFPPC_10860"/>
<accession>A0A179FJQ1</accession>
<organism evidence="4 5">
    <name type="scientific">Pochonia chlamydosporia 170</name>
    <dbReference type="NCBI Taxonomy" id="1380566"/>
    <lineage>
        <taxon>Eukaryota</taxon>
        <taxon>Fungi</taxon>
        <taxon>Dikarya</taxon>
        <taxon>Ascomycota</taxon>
        <taxon>Pezizomycotina</taxon>
        <taxon>Sordariomycetes</taxon>
        <taxon>Hypocreomycetidae</taxon>
        <taxon>Hypocreales</taxon>
        <taxon>Clavicipitaceae</taxon>
        <taxon>Pochonia</taxon>
    </lineage>
</organism>
<feature type="compositionally biased region" description="Polar residues" evidence="2">
    <location>
        <begin position="103"/>
        <end position="115"/>
    </location>
</feature>
<dbReference type="SUPFAM" id="SSF57701">
    <property type="entry name" value="Zn2/Cys6 DNA-binding domain"/>
    <property type="match status" value="1"/>
</dbReference>
<evidence type="ECO:0000256" key="2">
    <source>
        <dbReference type="SAM" id="MobiDB-lite"/>
    </source>
</evidence>
<keyword evidence="5" id="KW-1185">Reference proteome</keyword>
<dbReference type="InterPro" id="IPR050797">
    <property type="entry name" value="Carb_Metab_Trans_Reg"/>
</dbReference>
<dbReference type="EMBL" id="LSBJ02000005">
    <property type="protein sequence ID" value="OAQ65538.1"/>
    <property type="molecule type" value="Genomic_DNA"/>
</dbReference>
<sequence length="444" mass="47111">MAPSNTTGTNNLQSIRSSCDRCRLHKLKCTVPPESDGSEPCERCARAKVPCVFGRRRRATRASNEKMPPAQAKQTPTVSTTAAASMPSPSPTSASMSAVGCDLSTSSGSEPQSIETVDARPDAVGPWDSLMVGSLHESDEISGHPSNGNYSEWLHHGFGLDETYMFDASDSLDPAAWTPPPSLLPTLTVATGVPVTPGDSSEIGSWTPVQRLLSLIADIQQRLKTLEQGPWQNDYTRSMDDYPVGTILHLSQEFGVVAGPVLNRASVTIRTSIASRNQVADAGGQGEPRSHGHEATVTSVGTVDTASTLLVLGGYMWLMRIYDIVLSHFQAHLSRVSHGGDTTSYQSGVIIGPNTSPTLQLGELPSTSTTPDLGRIHTAMCMLLGALREIEGQLGRGGSVARNLVVGLLTQEAIQGAGDLHDSCAGLGAKVQSVKELLRERMGF</sequence>
<dbReference type="GO" id="GO:0005634">
    <property type="term" value="C:nucleus"/>
    <property type="evidence" value="ECO:0007669"/>
    <property type="project" value="TreeGrafter"/>
</dbReference>
<comment type="caution">
    <text evidence="4">The sequence shown here is derived from an EMBL/GenBank/DDBJ whole genome shotgun (WGS) entry which is preliminary data.</text>
</comment>
<dbReference type="OrthoDB" id="4222821at2759"/>
<dbReference type="SMART" id="SM00066">
    <property type="entry name" value="GAL4"/>
    <property type="match status" value="1"/>
</dbReference>
<dbReference type="InterPro" id="IPR036864">
    <property type="entry name" value="Zn2-C6_fun-type_DNA-bd_sf"/>
</dbReference>
<feature type="domain" description="Zn(2)-C6 fungal-type" evidence="3">
    <location>
        <begin position="18"/>
        <end position="53"/>
    </location>
</feature>
<dbReference type="Gene3D" id="4.10.240.10">
    <property type="entry name" value="Zn(2)-C6 fungal-type DNA-binding domain"/>
    <property type="match status" value="1"/>
</dbReference>
<evidence type="ECO:0000313" key="5">
    <source>
        <dbReference type="Proteomes" id="UP000078397"/>
    </source>
</evidence>
<dbReference type="GO" id="GO:0008270">
    <property type="term" value="F:zinc ion binding"/>
    <property type="evidence" value="ECO:0007669"/>
    <property type="project" value="InterPro"/>
</dbReference>
<feature type="region of interest" description="Disordered" evidence="2">
    <location>
        <begin position="59"/>
        <end position="122"/>
    </location>
</feature>
<reference evidence="4 5" key="1">
    <citation type="journal article" date="2016" name="PLoS Pathog.">
        <title>Biosynthesis of antibiotic leucinostatins in bio-control fungus Purpureocillium lilacinum and their inhibition on phytophthora revealed by genome mining.</title>
        <authorList>
            <person name="Wang G."/>
            <person name="Liu Z."/>
            <person name="Lin R."/>
            <person name="Li E."/>
            <person name="Mao Z."/>
            <person name="Ling J."/>
            <person name="Yang Y."/>
            <person name="Yin W.B."/>
            <person name="Xie B."/>
        </authorList>
    </citation>
    <scope>NUCLEOTIDE SEQUENCE [LARGE SCALE GENOMIC DNA]</scope>
    <source>
        <strain evidence="4">170</strain>
    </source>
</reference>
<protein>
    <submittedName>
        <fullName evidence="4">Fungal zn(2)-Cys(6) binuclear cluster domain-containing protein</fullName>
    </submittedName>
</protein>
<proteinExistence type="predicted"/>
<dbReference type="GO" id="GO:0001080">
    <property type="term" value="P:nitrogen catabolite activation of transcription from RNA polymerase II promoter"/>
    <property type="evidence" value="ECO:0007669"/>
    <property type="project" value="TreeGrafter"/>
</dbReference>
<dbReference type="Proteomes" id="UP000078397">
    <property type="component" value="Unassembled WGS sequence"/>
</dbReference>
<dbReference type="GeneID" id="28853157"/>
<dbReference type="Pfam" id="PF00172">
    <property type="entry name" value="Zn_clus"/>
    <property type="match status" value="1"/>
</dbReference>
<evidence type="ECO:0000256" key="1">
    <source>
        <dbReference type="ARBA" id="ARBA00023242"/>
    </source>
</evidence>
<dbReference type="PANTHER" id="PTHR31668:SF4">
    <property type="entry name" value="TRANSCRIPTIONAL ACTIVATOR PROTEIN DAL81"/>
    <property type="match status" value="1"/>
</dbReference>
<gene>
    <name evidence="4" type="ORF">VFPPC_10860</name>
</gene>
<dbReference type="RefSeq" id="XP_018142852.1">
    <property type="nucleotide sequence ID" value="XM_018289163.1"/>
</dbReference>